<gene>
    <name evidence="3" type="ORF">SCHPADRAFT_242850</name>
</gene>
<dbReference type="SUPFAM" id="SSF50729">
    <property type="entry name" value="PH domain-like"/>
    <property type="match status" value="1"/>
</dbReference>
<feature type="compositionally biased region" description="Polar residues" evidence="1">
    <location>
        <begin position="638"/>
        <end position="663"/>
    </location>
</feature>
<dbReference type="EMBL" id="KQ085923">
    <property type="protein sequence ID" value="KLO15924.1"/>
    <property type="molecule type" value="Genomic_DNA"/>
</dbReference>
<feature type="compositionally biased region" description="Low complexity" evidence="1">
    <location>
        <begin position="357"/>
        <end position="378"/>
    </location>
</feature>
<dbReference type="SUPFAM" id="SSF48065">
    <property type="entry name" value="DBL homology domain (DH-domain)"/>
    <property type="match status" value="1"/>
</dbReference>
<name>A0A0H2RVT2_9AGAM</name>
<dbReference type="PANTHER" id="PTHR45834:SF3">
    <property type="entry name" value="RHO GUANINE NUCLEOTIDE EXCHANGE FACTOR 3, ISOFORM L"/>
    <property type="match status" value="1"/>
</dbReference>
<feature type="compositionally biased region" description="Low complexity" evidence="1">
    <location>
        <begin position="275"/>
        <end position="289"/>
    </location>
</feature>
<dbReference type="STRING" id="27342.A0A0H2RVT2"/>
<evidence type="ECO:0000259" key="2">
    <source>
        <dbReference type="PROSITE" id="PS50010"/>
    </source>
</evidence>
<feature type="domain" description="DH" evidence="2">
    <location>
        <begin position="191"/>
        <end position="255"/>
    </location>
</feature>
<feature type="region of interest" description="Disordered" evidence="1">
    <location>
        <begin position="412"/>
        <end position="446"/>
    </location>
</feature>
<dbReference type="GO" id="GO:0005829">
    <property type="term" value="C:cytosol"/>
    <property type="evidence" value="ECO:0007669"/>
    <property type="project" value="TreeGrafter"/>
</dbReference>
<dbReference type="InterPro" id="IPR053086">
    <property type="entry name" value="RhoGEF_domain"/>
</dbReference>
<feature type="compositionally biased region" description="Low complexity" evidence="1">
    <location>
        <begin position="835"/>
        <end position="851"/>
    </location>
</feature>
<dbReference type="Proteomes" id="UP000053477">
    <property type="component" value="Unassembled WGS sequence"/>
</dbReference>
<feature type="region of interest" description="Disordered" evidence="1">
    <location>
        <begin position="622"/>
        <end position="663"/>
    </location>
</feature>
<feature type="region of interest" description="Disordered" evidence="1">
    <location>
        <begin position="26"/>
        <end position="52"/>
    </location>
</feature>
<proteinExistence type="predicted"/>
<dbReference type="OrthoDB" id="1716625at2759"/>
<feature type="compositionally biased region" description="Polar residues" evidence="1">
    <location>
        <begin position="27"/>
        <end position="52"/>
    </location>
</feature>
<feature type="compositionally biased region" description="Polar residues" evidence="1">
    <location>
        <begin position="861"/>
        <end position="870"/>
    </location>
</feature>
<feature type="region of interest" description="Disordered" evidence="1">
    <location>
        <begin position="1037"/>
        <end position="1067"/>
    </location>
</feature>
<organism evidence="3 4">
    <name type="scientific">Schizopora paradoxa</name>
    <dbReference type="NCBI Taxonomy" id="27342"/>
    <lineage>
        <taxon>Eukaryota</taxon>
        <taxon>Fungi</taxon>
        <taxon>Dikarya</taxon>
        <taxon>Basidiomycota</taxon>
        <taxon>Agaricomycotina</taxon>
        <taxon>Agaricomycetes</taxon>
        <taxon>Hymenochaetales</taxon>
        <taxon>Schizoporaceae</taxon>
        <taxon>Schizopora</taxon>
    </lineage>
</organism>
<reference evidence="3 4" key="1">
    <citation type="submission" date="2015-04" db="EMBL/GenBank/DDBJ databases">
        <title>Complete genome sequence of Schizopora paradoxa KUC8140, a cosmopolitan wood degrader in East Asia.</title>
        <authorList>
            <consortium name="DOE Joint Genome Institute"/>
            <person name="Min B."/>
            <person name="Park H."/>
            <person name="Jang Y."/>
            <person name="Kim J.-J."/>
            <person name="Kim K.H."/>
            <person name="Pangilinan J."/>
            <person name="Lipzen A."/>
            <person name="Riley R."/>
            <person name="Grigoriev I.V."/>
            <person name="Spatafora J.W."/>
            <person name="Choi I.-G."/>
        </authorList>
    </citation>
    <scope>NUCLEOTIDE SEQUENCE [LARGE SCALE GENOMIC DNA]</scope>
    <source>
        <strain evidence="3 4">KUC8140</strain>
    </source>
</reference>
<feature type="compositionally biased region" description="Polar residues" evidence="1">
    <location>
        <begin position="309"/>
        <end position="351"/>
    </location>
</feature>
<dbReference type="PANTHER" id="PTHR45834">
    <property type="entry name" value="RHO GUANINE NUCLEOTIDE EXCHANGE FACTOR 9-RELATED"/>
    <property type="match status" value="1"/>
</dbReference>
<accession>A0A0H2RVT2</accession>
<dbReference type="AlphaFoldDB" id="A0A0H2RVT2"/>
<sequence length="1089" mass="117888">MRAHVSEWSDWERRCASEACSILVPTSPATDQPTFATQLTDEPDTGSSENVHQQQALTKLQRLARRSSTLLMGSSYHAPQQQLNPSATVSESLEASGSNTTLTLRRRHSASASTLSLGGSGGIAASESGASIRALKHTKSEPKKRESIASLAARMGAAKSEHELTVSASTKRLSRTLPSAISVVSCVGGAKEKERQNVMKLTLADYLIKPVQRICKYPLLLEQLRGPVPTEDETDFAIAYALRSMKDVALAVDEARRRRDVEIKSKLIVDRLVAGNPSSGSSSHLNNGGDAPITRNNTFGSDVEMENPSMPTTRSQSSLKAQPSRALSLSSAFTRSRSRVNVSQQAQQTEPSHVRSKSWQQSQSQSQQNLGDLQQSGSPNGGGFVPGAPSRAFLTSLGACLLAGTLDVTVAEQESASSKSRRDSRRDSTFSTSSARSLRGGRTSPLVSTMRVQEVDELLDDAGSAFVQAPPAPVPQQQSNRDPVKVKYLVAFLYVGGYMVMAKPVKAGVYAARHWFSLTEDLVDVVDLGDDEALLPCSLQLFFRSTGHRLELAAACQREKQLWLDAIQSARSVKSTWEYEPLPTLSLSTTFVSSRTRTSIDLQPPPPVPAIPAVPSVSTFAAEDDEHRLARPSRKHSSSTVRTEATVKQQRQPPNKRASVTGTSVRSFFLNNGPLAYGLSEANSTGPSTVLLRRASATRRAQADRLLADVLSEPLLEARIHAKAHDEVLFRDPEPPQNSTLGMSTIAKNKLMNRESILVSKQCTPLPITFAFPEEPRPVVVPEAQSELQLHRRPSIMSRALSIGRRRATPKRKQVMQLTLATSKPELLPDEGAYSQSSSLCSPVSPDSPLPGASHFPEPLSLSQCSSVSTHAAGPSPFDPHFPPEVRVVGIDSPPHYAAELPDILEQDTRPKRSRSLVDNVKGFFIPRSTSPSPSPSSSSSRQTSAEGLVAPQRSSILTRVFRSNSNFHRQVNSSDPSGDDNRTPRRLQLVHSSTASSYASSSLHPDSALSQEIPLKNRADAANLLTPMSAEFVHISPSDVPDATTSSSSSSASGEQRDKRKSIGRNIKRRFFSSTLTPLTPVPLQHAI</sequence>
<feature type="region of interest" description="Disordered" evidence="1">
    <location>
        <begin position="991"/>
        <end position="1010"/>
    </location>
</feature>
<feature type="region of interest" description="Disordered" evidence="1">
    <location>
        <begin position="820"/>
        <end position="890"/>
    </location>
</feature>
<dbReference type="InParanoid" id="A0A0H2RVT2"/>
<evidence type="ECO:0000313" key="4">
    <source>
        <dbReference type="Proteomes" id="UP000053477"/>
    </source>
</evidence>
<feature type="region of interest" description="Disordered" evidence="1">
    <location>
        <begin position="924"/>
        <end position="985"/>
    </location>
</feature>
<feature type="compositionally biased region" description="Low complexity" evidence="1">
    <location>
        <begin position="927"/>
        <end position="945"/>
    </location>
</feature>
<dbReference type="Gene3D" id="1.20.900.10">
    <property type="entry name" value="Dbl homology (DH) domain"/>
    <property type="match status" value="1"/>
</dbReference>
<feature type="compositionally biased region" description="Polar residues" evidence="1">
    <location>
        <begin position="953"/>
        <end position="977"/>
    </location>
</feature>
<keyword evidence="4" id="KW-1185">Reference proteome</keyword>
<dbReference type="GO" id="GO:0005085">
    <property type="term" value="F:guanyl-nucleotide exchange factor activity"/>
    <property type="evidence" value="ECO:0007669"/>
    <property type="project" value="InterPro"/>
</dbReference>
<evidence type="ECO:0000313" key="3">
    <source>
        <dbReference type="EMBL" id="KLO15924.1"/>
    </source>
</evidence>
<dbReference type="Pfam" id="PF00621">
    <property type="entry name" value="RhoGEF"/>
    <property type="match status" value="1"/>
</dbReference>
<protein>
    <recommendedName>
        <fullName evidence="2">DH domain-containing protein</fullName>
    </recommendedName>
</protein>
<feature type="compositionally biased region" description="Low complexity" evidence="1">
    <location>
        <begin position="1037"/>
        <end position="1054"/>
    </location>
</feature>
<feature type="region of interest" description="Disordered" evidence="1">
    <location>
        <begin position="274"/>
        <end position="387"/>
    </location>
</feature>
<dbReference type="PROSITE" id="PS50010">
    <property type="entry name" value="DH_2"/>
    <property type="match status" value="1"/>
</dbReference>
<feature type="compositionally biased region" description="Low complexity" evidence="1">
    <location>
        <begin position="993"/>
        <end position="1009"/>
    </location>
</feature>
<evidence type="ECO:0000256" key="1">
    <source>
        <dbReference type="SAM" id="MobiDB-lite"/>
    </source>
</evidence>
<dbReference type="InterPro" id="IPR035899">
    <property type="entry name" value="DBL_dom_sf"/>
</dbReference>
<dbReference type="InterPro" id="IPR000219">
    <property type="entry name" value="DH_dom"/>
</dbReference>